<evidence type="ECO:0008006" key="12">
    <source>
        <dbReference type="Google" id="ProtNLM"/>
    </source>
</evidence>
<feature type="transmembrane region" description="Helical" evidence="9">
    <location>
        <begin position="346"/>
        <end position="365"/>
    </location>
</feature>
<evidence type="ECO:0000256" key="6">
    <source>
        <dbReference type="ARBA" id="ARBA00023136"/>
    </source>
</evidence>
<dbReference type="STRING" id="1193682.BJP25_22320"/>
<evidence type="ECO:0000256" key="2">
    <source>
        <dbReference type="ARBA" id="ARBA00022475"/>
    </source>
</evidence>
<feature type="transmembrane region" description="Helical" evidence="9">
    <location>
        <begin position="319"/>
        <end position="339"/>
    </location>
</feature>
<feature type="transmembrane region" description="Helical" evidence="9">
    <location>
        <begin position="414"/>
        <end position="434"/>
    </location>
</feature>
<evidence type="ECO:0000256" key="7">
    <source>
        <dbReference type="ARBA" id="ARBA00024033"/>
    </source>
</evidence>
<evidence type="ECO:0000256" key="4">
    <source>
        <dbReference type="ARBA" id="ARBA00022692"/>
    </source>
</evidence>
<sequence>MSAAPAELGPGTEPTATPAPRPPRTAVWVVLGVAVLALGLAFLAKAPCLGTYVDDFGITRLDWRDGLATREFCYSDTIPLFGQNGLADGLLPYAHSWVDLSSGAPRVRFLEYPVLTGVFMYAAARLNLAYRAVVEVPEPVIPYFAICAVFLALAWLLVVWSCLRLFPRRPWVVLLVAASPLVVVHAFTNFDTLAVAAATLALLAWARSRTVLAGVLLGVGCAFKLYPVLLVGALLVVCLRARRMQAFWSTTGAALVTWVVINAPFALLPATKPGWGEFFRLNTTRDMDPDSVYFVLRSLTPWEGFDPQPLVPGVGPSNLNTISLLLFLVVCAFIAYLGLSAPARPRVAQLGFLVVAAFLLTNKVWSPQYSLWLVPLAVLALPRWKPLLAWMVVDAAVWFPRMRWFGQVDVEPTLFLWTVVARDALLLLLCALVVREILRPDRDGVRAGGGDPLAGDTADHPDAWRLRGLRVVRPSTEEPAHAG</sequence>
<evidence type="ECO:0000256" key="5">
    <source>
        <dbReference type="ARBA" id="ARBA00022989"/>
    </source>
</evidence>
<dbReference type="Pfam" id="PF09594">
    <property type="entry name" value="GT87"/>
    <property type="match status" value="1"/>
</dbReference>
<dbReference type="Proteomes" id="UP000186040">
    <property type="component" value="Unassembled WGS sequence"/>
</dbReference>
<keyword evidence="2" id="KW-1003">Cell membrane</keyword>
<organism evidence="10 11">
    <name type="scientific">Actinokineospora bangkokensis</name>
    <dbReference type="NCBI Taxonomy" id="1193682"/>
    <lineage>
        <taxon>Bacteria</taxon>
        <taxon>Bacillati</taxon>
        <taxon>Actinomycetota</taxon>
        <taxon>Actinomycetes</taxon>
        <taxon>Pseudonocardiales</taxon>
        <taxon>Pseudonocardiaceae</taxon>
        <taxon>Actinokineospora</taxon>
    </lineage>
</organism>
<evidence type="ECO:0000256" key="9">
    <source>
        <dbReference type="SAM" id="Phobius"/>
    </source>
</evidence>
<dbReference type="GO" id="GO:0016758">
    <property type="term" value="F:hexosyltransferase activity"/>
    <property type="evidence" value="ECO:0007669"/>
    <property type="project" value="InterPro"/>
</dbReference>
<name>A0A1Q9LJD3_9PSEU</name>
<keyword evidence="5 9" id="KW-1133">Transmembrane helix</keyword>
<feature type="region of interest" description="Disordered" evidence="8">
    <location>
        <begin position="1"/>
        <end position="21"/>
    </location>
</feature>
<evidence type="ECO:0000256" key="8">
    <source>
        <dbReference type="SAM" id="MobiDB-lite"/>
    </source>
</evidence>
<comment type="similarity">
    <text evidence="7">Belongs to the glycosyltransferase 87 family.</text>
</comment>
<feature type="transmembrane region" description="Helical" evidence="9">
    <location>
        <begin position="140"/>
        <end position="160"/>
    </location>
</feature>
<dbReference type="PIRSF" id="PIRSF010361">
    <property type="entry name" value="UCP010361"/>
    <property type="match status" value="1"/>
</dbReference>
<keyword evidence="11" id="KW-1185">Reference proteome</keyword>
<accession>A0A1Q9LJD3</accession>
<keyword evidence="6 9" id="KW-0472">Membrane</keyword>
<dbReference type="GO" id="GO:0005886">
    <property type="term" value="C:plasma membrane"/>
    <property type="evidence" value="ECO:0007669"/>
    <property type="project" value="UniProtKB-SubCell"/>
</dbReference>
<keyword evidence="4 9" id="KW-0812">Transmembrane</keyword>
<dbReference type="InterPro" id="IPR016570">
    <property type="entry name" value="UCP010361"/>
</dbReference>
<feature type="transmembrane region" description="Helical" evidence="9">
    <location>
        <begin position="211"/>
        <end position="239"/>
    </location>
</feature>
<comment type="subcellular location">
    <subcellularLocation>
        <location evidence="1">Cell membrane</location>
        <topology evidence="1">Multi-pass membrane protein</topology>
    </subcellularLocation>
</comment>
<evidence type="ECO:0000256" key="3">
    <source>
        <dbReference type="ARBA" id="ARBA00022679"/>
    </source>
</evidence>
<reference evidence="10 11" key="1">
    <citation type="submission" date="2016-10" db="EMBL/GenBank/DDBJ databases">
        <title>The Draft Genome Sequence of Actinokineospora bangkokensis 44EHWT reveals the biosynthetic pathway of antifungal compounds Thailandins with unusual extender unit butylmalonyl-CoA.</title>
        <authorList>
            <person name="Greule A."/>
            <person name="Intra B."/>
            <person name="Flemming S."/>
            <person name="Rommel M.G."/>
            <person name="Panbangred W."/>
            <person name="Bechthold A."/>
        </authorList>
    </citation>
    <scope>NUCLEOTIDE SEQUENCE [LARGE SCALE GENOMIC DNA]</scope>
    <source>
        <strain evidence="10 11">44EHW</strain>
    </source>
</reference>
<dbReference type="OrthoDB" id="3348156at2"/>
<evidence type="ECO:0000256" key="1">
    <source>
        <dbReference type="ARBA" id="ARBA00004651"/>
    </source>
</evidence>
<protein>
    <recommendedName>
        <fullName evidence="12">DUF2029 domain-containing protein</fullName>
    </recommendedName>
</protein>
<proteinExistence type="inferred from homology"/>
<feature type="transmembrane region" description="Helical" evidence="9">
    <location>
        <begin position="25"/>
        <end position="44"/>
    </location>
</feature>
<feature type="transmembrane region" description="Helical" evidence="9">
    <location>
        <begin position="246"/>
        <end position="268"/>
    </location>
</feature>
<dbReference type="EMBL" id="MKQR01000017">
    <property type="protein sequence ID" value="OLR92089.1"/>
    <property type="molecule type" value="Genomic_DNA"/>
</dbReference>
<evidence type="ECO:0000313" key="11">
    <source>
        <dbReference type="Proteomes" id="UP000186040"/>
    </source>
</evidence>
<dbReference type="AlphaFoldDB" id="A0A1Q9LJD3"/>
<keyword evidence="3" id="KW-0808">Transferase</keyword>
<gene>
    <name evidence="10" type="ORF">BJP25_22320</name>
</gene>
<comment type="caution">
    <text evidence="10">The sequence shown here is derived from an EMBL/GenBank/DDBJ whole genome shotgun (WGS) entry which is preliminary data.</text>
</comment>
<feature type="transmembrane region" description="Helical" evidence="9">
    <location>
        <begin position="172"/>
        <end position="205"/>
    </location>
</feature>
<dbReference type="RefSeq" id="WP_075975975.1">
    <property type="nucleotide sequence ID" value="NZ_MKQR01000017.1"/>
</dbReference>
<feature type="transmembrane region" description="Helical" evidence="9">
    <location>
        <begin position="109"/>
        <end position="128"/>
    </location>
</feature>
<evidence type="ECO:0000313" key="10">
    <source>
        <dbReference type="EMBL" id="OLR92089.1"/>
    </source>
</evidence>
<dbReference type="InterPro" id="IPR018584">
    <property type="entry name" value="GT87"/>
</dbReference>